<evidence type="ECO:0000313" key="3">
    <source>
        <dbReference type="EMBL" id="QTC92585.1"/>
    </source>
</evidence>
<sequence length="56" mass="5972">MSTIQDNHVEETTEEARQGENVKGMTSVLGVSVAAVAIVFALLLLVFFGFTSGWLG</sequence>
<keyword evidence="2" id="KW-0472">Membrane</keyword>
<feature type="transmembrane region" description="Helical" evidence="2">
    <location>
        <begin position="27"/>
        <end position="50"/>
    </location>
</feature>
<protein>
    <submittedName>
        <fullName evidence="3">Uncharacterized protein</fullName>
    </submittedName>
</protein>
<reference evidence="3" key="1">
    <citation type="submission" date="2020-09" db="EMBL/GenBank/DDBJ databases">
        <title>Brevundimonas sp. LVF2 isolated from a puddle in Goettingen, Germany.</title>
        <authorList>
            <person name="Friedrich I."/>
            <person name="Klassen A."/>
            <person name="Hannes N."/>
            <person name="Schneider D."/>
            <person name="Hertel R."/>
            <person name="Daniel R."/>
        </authorList>
    </citation>
    <scope>NUCLEOTIDE SEQUENCE</scope>
    <source>
        <strain evidence="3">LVF2</strain>
    </source>
</reference>
<dbReference type="Proteomes" id="UP000663918">
    <property type="component" value="Chromosome"/>
</dbReference>
<dbReference type="KEGG" id="bgoe:IFJ75_06880"/>
<keyword evidence="4" id="KW-1185">Reference proteome</keyword>
<dbReference type="AlphaFoldDB" id="A0A975C319"/>
<evidence type="ECO:0000256" key="1">
    <source>
        <dbReference type="SAM" id="MobiDB-lite"/>
    </source>
</evidence>
<proteinExistence type="predicted"/>
<gene>
    <name evidence="3" type="ORF">IFJ75_06880</name>
</gene>
<keyword evidence="2" id="KW-0812">Transmembrane</keyword>
<keyword evidence="2" id="KW-1133">Transmembrane helix</keyword>
<evidence type="ECO:0000313" key="4">
    <source>
        <dbReference type="Proteomes" id="UP000663918"/>
    </source>
</evidence>
<dbReference type="EMBL" id="CP062222">
    <property type="protein sequence ID" value="QTC92585.1"/>
    <property type="molecule type" value="Genomic_DNA"/>
</dbReference>
<evidence type="ECO:0000256" key="2">
    <source>
        <dbReference type="SAM" id="Phobius"/>
    </source>
</evidence>
<organism evidence="3 4">
    <name type="scientific">Brevundimonas goettingensis</name>
    <dbReference type="NCBI Taxonomy" id="2774190"/>
    <lineage>
        <taxon>Bacteria</taxon>
        <taxon>Pseudomonadati</taxon>
        <taxon>Pseudomonadota</taxon>
        <taxon>Alphaproteobacteria</taxon>
        <taxon>Caulobacterales</taxon>
        <taxon>Caulobacteraceae</taxon>
        <taxon>Brevundimonas</taxon>
    </lineage>
</organism>
<name>A0A975C319_9CAUL</name>
<dbReference type="RefSeq" id="WP_207931864.1">
    <property type="nucleotide sequence ID" value="NZ_CP062222.1"/>
</dbReference>
<feature type="region of interest" description="Disordered" evidence="1">
    <location>
        <begin position="1"/>
        <end position="20"/>
    </location>
</feature>
<feature type="compositionally biased region" description="Basic and acidic residues" evidence="1">
    <location>
        <begin position="7"/>
        <end position="20"/>
    </location>
</feature>
<accession>A0A975C319</accession>